<dbReference type="EMBL" id="JAUTWS010000081">
    <property type="protein sequence ID" value="MDO9713315.1"/>
    <property type="molecule type" value="Genomic_DNA"/>
</dbReference>
<dbReference type="Proteomes" id="UP001243009">
    <property type="component" value="Unassembled WGS sequence"/>
</dbReference>
<name>A0ABT9EBB0_9PROT</name>
<proteinExistence type="predicted"/>
<protein>
    <submittedName>
        <fullName evidence="1">Uncharacterized protein</fullName>
    </submittedName>
</protein>
<keyword evidence="2" id="KW-1185">Reference proteome</keyword>
<evidence type="ECO:0000313" key="2">
    <source>
        <dbReference type="Proteomes" id="UP001243009"/>
    </source>
</evidence>
<accession>A0ABT9EBB0</accession>
<gene>
    <name evidence="1" type="ORF">Q7A36_33615</name>
</gene>
<reference evidence="1 2" key="1">
    <citation type="submission" date="2023-08" db="EMBL/GenBank/DDBJ databases">
        <title>The draft genome sequence of Paracraurococcus sp. LOR1-02.</title>
        <authorList>
            <person name="Kingkaew E."/>
            <person name="Tanasupawat S."/>
        </authorList>
    </citation>
    <scope>NUCLEOTIDE SEQUENCE [LARGE SCALE GENOMIC DNA]</scope>
    <source>
        <strain evidence="1 2">LOR1-02</strain>
    </source>
</reference>
<dbReference type="RefSeq" id="WP_305108174.1">
    <property type="nucleotide sequence ID" value="NZ_JAUTWS010000081.1"/>
</dbReference>
<sequence>MRQALRLSAGVVASRTLALLRSVGMLTWWNSGGAVNVVQAAQ</sequence>
<comment type="caution">
    <text evidence="1">The sequence shown here is derived from an EMBL/GenBank/DDBJ whole genome shotgun (WGS) entry which is preliminary data.</text>
</comment>
<evidence type="ECO:0000313" key="1">
    <source>
        <dbReference type="EMBL" id="MDO9713315.1"/>
    </source>
</evidence>
<organism evidence="1 2">
    <name type="scientific">Paracraurococcus lichenis</name>
    <dbReference type="NCBI Taxonomy" id="3064888"/>
    <lineage>
        <taxon>Bacteria</taxon>
        <taxon>Pseudomonadati</taxon>
        <taxon>Pseudomonadota</taxon>
        <taxon>Alphaproteobacteria</taxon>
        <taxon>Acetobacterales</taxon>
        <taxon>Roseomonadaceae</taxon>
        <taxon>Paracraurococcus</taxon>
    </lineage>
</organism>